<dbReference type="InterPro" id="IPR005844">
    <property type="entry name" value="A-D-PHexomutase_a/b/a-I"/>
</dbReference>
<feature type="domain" description="Alpha-D-phosphohexomutase alpha/beta/alpha" evidence="11">
    <location>
        <begin position="330"/>
        <end position="438"/>
    </location>
</feature>
<dbReference type="OrthoDB" id="9806956at2"/>
<dbReference type="GO" id="GO:0006166">
    <property type="term" value="P:purine ribonucleoside salvage"/>
    <property type="evidence" value="ECO:0007669"/>
    <property type="project" value="TreeGrafter"/>
</dbReference>
<dbReference type="Pfam" id="PF00408">
    <property type="entry name" value="PGM_PMM_IV"/>
    <property type="match status" value="1"/>
</dbReference>
<dbReference type="InterPro" id="IPR005846">
    <property type="entry name" value="A-D-PHexomutase_a/b/a-III"/>
</dbReference>
<feature type="domain" description="Alpha-D-phosphohexomutase alpha/beta/alpha" evidence="9">
    <location>
        <begin position="49"/>
        <end position="192"/>
    </location>
</feature>
<dbReference type="RefSeq" id="WP_087137892.1">
    <property type="nucleotide sequence ID" value="NZ_FUKR01000058.1"/>
</dbReference>
<comment type="cofactor">
    <cofactor evidence="1">
        <name>Mg(2+)</name>
        <dbReference type="ChEBI" id="CHEBI:18420"/>
    </cofactor>
</comment>
<dbReference type="InterPro" id="IPR005843">
    <property type="entry name" value="A-D-PHexomutase_C"/>
</dbReference>
<proteinExistence type="inferred from homology"/>
<evidence type="ECO:0000256" key="6">
    <source>
        <dbReference type="ARBA" id="ARBA00023235"/>
    </source>
</evidence>
<evidence type="ECO:0000313" key="13">
    <source>
        <dbReference type="Proteomes" id="UP000196778"/>
    </source>
</evidence>
<dbReference type="GO" id="GO:0005975">
    <property type="term" value="P:carbohydrate metabolic process"/>
    <property type="evidence" value="ECO:0007669"/>
    <property type="project" value="InterPro"/>
</dbReference>
<organism evidence="12 13">
    <name type="scientific">Mycetocola reblochoni REB411</name>
    <dbReference type="NCBI Taxonomy" id="1255698"/>
    <lineage>
        <taxon>Bacteria</taxon>
        <taxon>Bacillati</taxon>
        <taxon>Actinomycetota</taxon>
        <taxon>Actinomycetes</taxon>
        <taxon>Micrococcales</taxon>
        <taxon>Microbacteriaceae</taxon>
        <taxon>Mycetocola</taxon>
    </lineage>
</organism>
<dbReference type="PANTHER" id="PTHR45745">
    <property type="entry name" value="PHOSPHOMANNOMUTASE 45A"/>
    <property type="match status" value="1"/>
</dbReference>
<sequence>MSAITAAVDWVAQDPDATTRAELTALIEAAQGGDEAALGELTERFSSRLAFGTAGLRGPVQAGPTGMNRVLVSQAAAGLARYLAERAEPGTTPSVVIGYDGRTNSDVFARDTAEIVAGAGLRAILLPRLLPTPVLAFAVRELDASAGVMVTASHNPPRDNGYKVYLGGADEGSQIVPPADSAIAAAITAVAEQERVTELPRSDDYAIATEDVVDAYVAATASLASPRDTRASLRVVYTAMHGVGWETFAAVAERAGFSGIEPVVEQRDPDAAFPTVAFPNPEEAGALDLAVRDAVAAHADLIIANDPDADRMSVAIPDAAAEGGYRQLSGNEVGWLLGWQAAQTAHGLGTGGALAASIVSSPALGEVASAYGLEFVETLTGFKWVSRVPGLLFGYEEALGYLVNPGTLRDKDGISAAVAFLDLAERTAADGGSIAGLLDEFAERFGHFASSQLSVRVEDLGIIGAVMARLRAETPTVLGGLAVDRVDDLLHPDEGPSTDALRFVLAGGSRVMARPSGTEPKLKFYLDVRVDAANRAAPLLEAIRTDLSAIVAEVAPGS</sequence>
<evidence type="ECO:0000259" key="10">
    <source>
        <dbReference type="Pfam" id="PF02879"/>
    </source>
</evidence>
<evidence type="ECO:0000256" key="2">
    <source>
        <dbReference type="ARBA" id="ARBA00010231"/>
    </source>
</evidence>
<keyword evidence="4 7" id="KW-0479">Metal-binding</keyword>
<feature type="domain" description="Alpha-D-phosphohexomutase alpha/beta/alpha" evidence="10">
    <location>
        <begin position="215"/>
        <end position="315"/>
    </location>
</feature>
<dbReference type="PANTHER" id="PTHR45745:SF1">
    <property type="entry name" value="PHOSPHOGLUCOMUTASE 2B-RELATED"/>
    <property type="match status" value="1"/>
</dbReference>
<comment type="similarity">
    <text evidence="2 7">Belongs to the phosphohexose mutase family.</text>
</comment>
<dbReference type="InterPro" id="IPR005841">
    <property type="entry name" value="Alpha-D-phosphohexomutase_SF"/>
</dbReference>
<dbReference type="GO" id="GO:0008973">
    <property type="term" value="F:phosphopentomutase activity"/>
    <property type="evidence" value="ECO:0007669"/>
    <property type="project" value="TreeGrafter"/>
</dbReference>
<dbReference type="GO" id="GO:0004615">
    <property type="term" value="F:phosphomannomutase activity"/>
    <property type="evidence" value="ECO:0007669"/>
    <property type="project" value="UniProtKB-EC"/>
</dbReference>
<reference evidence="13" key="1">
    <citation type="submission" date="2017-02" db="EMBL/GenBank/DDBJ databases">
        <authorList>
            <person name="Dridi B."/>
        </authorList>
    </citation>
    <scope>NUCLEOTIDE SEQUENCE [LARGE SCALE GENOMIC DNA]</scope>
    <source>
        <strain evidence="13">EB411</strain>
    </source>
</reference>
<dbReference type="SUPFAM" id="SSF53738">
    <property type="entry name" value="Phosphoglucomutase, first 3 domains"/>
    <property type="match status" value="3"/>
</dbReference>
<dbReference type="Pfam" id="PF02879">
    <property type="entry name" value="PGM_PMM_II"/>
    <property type="match status" value="1"/>
</dbReference>
<evidence type="ECO:0000259" key="11">
    <source>
        <dbReference type="Pfam" id="PF02880"/>
    </source>
</evidence>
<evidence type="ECO:0000256" key="4">
    <source>
        <dbReference type="ARBA" id="ARBA00022723"/>
    </source>
</evidence>
<dbReference type="PRINTS" id="PR00509">
    <property type="entry name" value="PGMPMM"/>
</dbReference>
<evidence type="ECO:0000256" key="1">
    <source>
        <dbReference type="ARBA" id="ARBA00001946"/>
    </source>
</evidence>
<evidence type="ECO:0000256" key="3">
    <source>
        <dbReference type="ARBA" id="ARBA00022553"/>
    </source>
</evidence>
<dbReference type="InterPro" id="IPR005845">
    <property type="entry name" value="A-D-PHexomutase_a/b/a-II"/>
</dbReference>
<dbReference type="GO" id="GO:0000287">
    <property type="term" value="F:magnesium ion binding"/>
    <property type="evidence" value="ECO:0007669"/>
    <property type="project" value="InterPro"/>
</dbReference>
<keyword evidence="13" id="KW-1185">Reference proteome</keyword>
<dbReference type="Proteomes" id="UP000196778">
    <property type="component" value="Unassembled WGS sequence"/>
</dbReference>
<dbReference type="InterPro" id="IPR036900">
    <property type="entry name" value="A-D-PHexomutase_C_sf"/>
</dbReference>
<keyword evidence="5 7" id="KW-0460">Magnesium</keyword>
<evidence type="ECO:0000259" key="9">
    <source>
        <dbReference type="Pfam" id="PF02878"/>
    </source>
</evidence>
<dbReference type="Gene3D" id="3.40.120.10">
    <property type="entry name" value="Alpha-D-Glucose-1,6-Bisphosphate, subunit A, domain 3"/>
    <property type="match status" value="3"/>
</dbReference>
<dbReference type="Pfam" id="PF02880">
    <property type="entry name" value="PGM_PMM_III"/>
    <property type="match status" value="1"/>
</dbReference>
<dbReference type="InterPro" id="IPR016055">
    <property type="entry name" value="A-D-PHexomutase_a/b/a-I/II/III"/>
</dbReference>
<dbReference type="InterPro" id="IPR016066">
    <property type="entry name" value="A-D-PHexomutase_CS"/>
</dbReference>
<evidence type="ECO:0000313" key="12">
    <source>
        <dbReference type="EMBL" id="SJN37590.1"/>
    </source>
</evidence>
<dbReference type="Pfam" id="PF02878">
    <property type="entry name" value="PGM_PMM_I"/>
    <property type="match status" value="1"/>
</dbReference>
<name>A0A1R4JZR9_9MICO</name>
<dbReference type="PROSITE" id="PS00710">
    <property type="entry name" value="PGM_PMM"/>
    <property type="match status" value="1"/>
</dbReference>
<evidence type="ECO:0000256" key="5">
    <source>
        <dbReference type="ARBA" id="ARBA00022842"/>
    </source>
</evidence>
<dbReference type="EC" id="5.4.2.8" evidence="12"/>
<evidence type="ECO:0000259" key="8">
    <source>
        <dbReference type="Pfam" id="PF00408"/>
    </source>
</evidence>
<gene>
    <name evidence="12" type="ORF">FM119_10495</name>
</gene>
<dbReference type="SUPFAM" id="SSF55957">
    <property type="entry name" value="Phosphoglucomutase, C-terminal domain"/>
    <property type="match status" value="1"/>
</dbReference>
<feature type="domain" description="Alpha-D-phosphohexomutase C-terminal" evidence="8">
    <location>
        <begin position="488"/>
        <end position="532"/>
    </location>
</feature>
<dbReference type="AlphaFoldDB" id="A0A1R4JZR9"/>
<dbReference type="CDD" id="cd05799">
    <property type="entry name" value="PGM2"/>
    <property type="match status" value="1"/>
</dbReference>
<dbReference type="EMBL" id="FUKR01000058">
    <property type="protein sequence ID" value="SJN37590.1"/>
    <property type="molecule type" value="Genomic_DNA"/>
</dbReference>
<protein>
    <submittedName>
        <fullName evidence="12">Phosphomannomutase</fullName>
        <ecNumber evidence="12">5.4.2.8</ecNumber>
    </submittedName>
</protein>
<evidence type="ECO:0000256" key="7">
    <source>
        <dbReference type="RuleBase" id="RU004326"/>
    </source>
</evidence>
<dbReference type="Gene3D" id="3.30.310.50">
    <property type="entry name" value="Alpha-D-phosphohexomutase, C-terminal domain"/>
    <property type="match status" value="1"/>
</dbReference>
<accession>A0A1R4JZR9</accession>
<keyword evidence="3" id="KW-0597">Phosphoprotein</keyword>
<keyword evidence="6 12" id="KW-0413">Isomerase</keyword>